<dbReference type="EMBL" id="JARJFB010000113">
    <property type="protein sequence ID" value="MEA0971315.1"/>
    <property type="molecule type" value="Genomic_DNA"/>
</dbReference>
<dbReference type="RefSeq" id="WP_322777217.1">
    <property type="nucleotide sequence ID" value="NZ_JARJFB010000113.1"/>
</dbReference>
<dbReference type="Gene3D" id="3.30.460.10">
    <property type="entry name" value="Beta Polymerase, domain 2"/>
    <property type="match status" value="1"/>
</dbReference>
<evidence type="ECO:0000256" key="3">
    <source>
        <dbReference type="ARBA" id="ARBA00022694"/>
    </source>
</evidence>
<dbReference type="InterPro" id="IPR043519">
    <property type="entry name" value="NT_sf"/>
</dbReference>
<sequence>MKRLNQVLNIKSKNYLKIVKLLTDAGAQVRLVGGVVRDTLLGWPTKDIDMATDFKPLQVISVLEARGVKVIPTGIKFGTVSALINKEVFEITTLRKDLSCDGRHADVEYSNDFREDAQRRDFTINSLSYCPIKHEIYDYFGGVDDLNNRRVIFIGTADERIQEDYLRILRFFRFSCKYANKIDEEGLAACVRFKDTLKLLSGERIKHEMDTMLSLERSPYILATMYDSEIMQVILPVTRYDQVMHIKAINIAKDFNISLDLGAVYAILFSASLYFSHNSTSADDCIVPVLRFSRMPSGVLRSSASYTPSSRLAEEGSAKDLLKKLLELKFSRAEALLVIKLLQLKKSLDKGSAETLLKVIWLEEKSFLSYFVLASVWLEDNKIVYDLLANLKNKDVPKFPVDGNDLIKLGYRGETLGKLIKSLKYKWIQSDFALNKEEIINLVKNCEI</sequence>
<keyword evidence="2 8" id="KW-0808">Transferase</keyword>
<keyword evidence="5" id="KW-0479">Metal-binding</keyword>
<evidence type="ECO:0000256" key="1">
    <source>
        <dbReference type="ARBA" id="ARBA00001946"/>
    </source>
</evidence>
<dbReference type="InterPro" id="IPR032828">
    <property type="entry name" value="PolyA_RNA-bd"/>
</dbReference>
<gene>
    <name evidence="11" type="ORF">Megvenef_01290</name>
</gene>
<evidence type="ECO:0000256" key="8">
    <source>
        <dbReference type="RuleBase" id="RU003953"/>
    </source>
</evidence>
<evidence type="ECO:0000256" key="6">
    <source>
        <dbReference type="ARBA" id="ARBA00022741"/>
    </source>
</evidence>
<comment type="similarity">
    <text evidence="8">Belongs to the tRNA nucleotidyltransferase/poly(A) polymerase family.</text>
</comment>
<comment type="caution">
    <text evidence="11">The sequence shown here is derived from an EMBL/GenBank/DDBJ whole genome shotgun (WGS) entry which is preliminary data.</text>
</comment>
<reference evidence="11 12" key="1">
    <citation type="submission" date="2023-03" db="EMBL/GenBank/DDBJ databases">
        <title>Host association and intracellularity evolved multiple times independently in the Rickettsiales.</title>
        <authorList>
            <person name="Castelli M."/>
            <person name="Nardi T."/>
            <person name="Gammuto L."/>
            <person name="Bellinzona G."/>
            <person name="Sabaneyeva E."/>
            <person name="Potekhin A."/>
            <person name="Serra V."/>
            <person name="Petroni G."/>
            <person name="Sassera D."/>
        </authorList>
    </citation>
    <scope>NUCLEOTIDE SEQUENCE [LARGE SCALE GENOMIC DNA]</scope>
    <source>
        <strain evidence="11 12">Sr 2-6</strain>
    </source>
</reference>
<proteinExistence type="inferred from homology"/>
<name>A0ABU5NDU1_9RICK</name>
<evidence type="ECO:0000313" key="11">
    <source>
        <dbReference type="EMBL" id="MEA0971315.1"/>
    </source>
</evidence>
<evidence type="ECO:0000259" key="10">
    <source>
        <dbReference type="Pfam" id="PF12627"/>
    </source>
</evidence>
<protein>
    <submittedName>
        <fullName evidence="11">Poly(A) polymerase I</fullName>
    </submittedName>
</protein>
<dbReference type="CDD" id="cd05398">
    <property type="entry name" value="NT_ClassII-CCAase"/>
    <property type="match status" value="1"/>
</dbReference>
<comment type="cofactor">
    <cofactor evidence="1">
        <name>Mg(2+)</name>
        <dbReference type="ChEBI" id="CHEBI:18420"/>
    </cofactor>
</comment>
<dbReference type="Pfam" id="PF12627">
    <property type="entry name" value="PolyA_pol_RNAbd"/>
    <property type="match status" value="1"/>
</dbReference>
<keyword evidence="7" id="KW-0460">Magnesium</keyword>
<keyword evidence="3" id="KW-0819">tRNA processing</keyword>
<organism evidence="11 12">
    <name type="scientific">Candidatus Megaera venefica</name>
    <dbReference type="NCBI Taxonomy" id="2055910"/>
    <lineage>
        <taxon>Bacteria</taxon>
        <taxon>Pseudomonadati</taxon>
        <taxon>Pseudomonadota</taxon>
        <taxon>Alphaproteobacteria</taxon>
        <taxon>Rickettsiales</taxon>
        <taxon>Rickettsiaceae</taxon>
        <taxon>Candidatus Megaera</taxon>
    </lineage>
</organism>
<accession>A0ABU5NDU1</accession>
<feature type="domain" description="Poly A polymerase head" evidence="9">
    <location>
        <begin position="30"/>
        <end position="151"/>
    </location>
</feature>
<keyword evidence="4" id="KW-0548">Nucleotidyltransferase</keyword>
<dbReference type="Gene3D" id="1.10.3090.10">
    <property type="entry name" value="cca-adding enzyme, domain 2"/>
    <property type="match status" value="1"/>
</dbReference>
<dbReference type="InterPro" id="IPR050264">
    <property type="entry name" value="Bact_CCA-adding_enz_type3_sf"/>
</dbReference>
<keyword evidence="6" id="KW-0547">Nucleotide-binding</keyword>
<dbReference type="InterPro" id="IPR002646">
    <property type="entry name" value="PolA_pol_head_dom"/>
</dbReference>
<dbReference type="PANTHER" id="PTHR46173:SF1">
    <property type="entry name" value="CCA TRNA NUCLEOTIDYLTRANSFERASE 1, MITOCHONDRIAL"/>
    <property type="match status" value="1"/>
</dbReference>
<keyword evidence="12" id="KW-1185">Reference proteome</keyword>
<evidence type="ECO:0000256" key="2">
    <source>
        <dbReference type="ARBA" id="ARBA00022679"/>
    </source>
</evidence>
<dbReference type="PANTHER" id="PTHR46173">
    <property type="entry name" value="CCA TRNA NUCLEOTIDYLTRANSFERASE 1, MITOCHONDRIAL"/>
    <property type="match status" value="1"/>
</dbReference>
<evidence type="ECO:0000313" key="12">
    <source>
        <dbReference type="Proteomes" id="UP001291687"/>
    </source>
</evidence>
<dbReference type="SUPFAM" id="SSF81301">
    <property type="entry name" value="Nucleotidyltransferase"/>
    <property type="match status" value="1"/>
</dbReference>
<feature type="domain" description="tRNA nucleotidyltransferase/poly(A) polymerase RNA and SrmB- binding" evidence="10">
    <location>
        <begin position="181"/>
        <end position="238"/>
    </location>
</feature>
<keyword evidence="8" id="KW-0694">RNA-binding</keyword>
<dbReference type="SUPFAM" id="SSF81891">
    <property type="entry name" value="Poly A polymerase C-terminal region-like"/>
    <property type="match status" value="1"/>
</dbReference>
<dbReference type="Pfam" id="PF01743">
    <property type="entry name" value="PolyA_pol"/>
    <property type="match status" value="1"/>
</dbReference>
<evidence type="ECO:0000256" key="4">
    <source>
        <dbReference type="ARBA" id="ARBA00022695"/>
    </source>
</evidence>
<evidence type="ECO:0000259" key="9">
    <source>
        <dbReference type="Pfam" id="PF01743"/>
    </source>
</evidence>
<dbReference type="Proteomes" id="UP001291687">
    <property type="component" value="Unassembled WGS sequence"/>
</dbReference>
<evidence type="ECO:0000256" key="7">
    <source>
        <dbReference type="ARBA" id="ARBA00022842"/>
    </source>
</evidence>
<evidence type="ECO:0000256" key="5">
    <source>
        <dbReference type="ARBA" id="ARBA00022723"/>
    </source>
</evidence>